<comment type="caution">
    <text evidence="2">The sequence shown here is derived from an EMBL/GenBank/DDBJ whole genome shotgun (WGS) entry which is preliminary data.</text>
</comment>
<feature type="compositionally biased region" description="Basic and acidic residues" evidence="1">
    <location>
        <begin position="151"/>
        <end position="160"/>
    </location>
</feature>
<dbReference type="EMBL" id="BQNB010009131">
    <property type="protein sequence ID" value="GJS59172.1"/>
    <property type="molecule type" value="Genomic_DNA"/>
</dbReference>
<gene>
    <name evidence="2" type="ORF">Tco_0653956</name>
</gene>
<protein>
    <submittedName>
        <fullName evidence="2">Uncharacterized protein</fullName>
    </submittedName>
</protein>
<sequence length="160" mass="17440">MSSSGDSSKRLLHSSSHSAGPSRKRCRSPVDSVPLSTLVIGSLAPTRADLLPPRKRFRDSYSSEASIEEDVEVSPIETGIDMELGISDGDDVRDHVEIDPRDVRDDTEEYEADTSARMGGKTRLRMALLDFGGIEDCSEPVGGDQLLASETEARMDRDIT</sequence>
<evidence type="ECO:0000313" key="3">
    <source>
        <dbReference type="Proteomes" id="UP001151760"/>
    </source>
</evidence>
<evidence type="ECO:0000256" key="1">
    <source>
        <dbReference type="SAM" id="MobiDB-lite"/>
    </source>
</evidence>
<feature type="region of interest" description="Disordered" evidence="1">
    <location>
        <begin position="139"/>
        <end position="160"/>
    </location>
</feature>
<feature type="region of interest" description="Disordered" evidence="1">
    <location>
        <begin position="49"/>
        <end position="94"/>
    </location>
</feature>
<reference evidence="2" key="2">
    <citation type="submission" date="2022-01" db="EMBL/GenBank/DDBJ databases">
        <authorList>
            <person name="Yamashiro T."/>
            <person name="Shiraishi A."/>
            <person name="Satake H."/>
            <person name="Nakayama K."/>
        </authorList>
    </citation>
    <scope>NUCLEOTIDE SEQUENCE</scope>
</reference>
<name>A0ABQ4X1Z2_9ASTR</name>
<reference evidence="2" key="1">
    <citation type="journal article" date="2022" name="Int. J. Mol. Sci.">
        <title>Draft Genome of Tanacetum Coccineum: Genomic Comparison of Closely Related Tanacetum-Family Plants.</title>
        <authorList>
            <person name="Yamashiro T."/>
            <person name="Shiraishi A."/>
            <person name="Nakayama K."/>
            <person name="Satake H."/>
        </authorList>
    </citation>
    <scope>NUCLEOTIDE SEQUENCE</scope>
</reference>
<proteinExistence type="predicted"/>
<keyword evidence="3" id="KW-1185">Reference proteome</keyword>
<evidence type="ECO:0000313" key="2">
    <source>
        <dbReference type="EMBL" id="GJS59172.1"/>
    </source>
</evidence>
<dbReference type="Proteomes" id="UP001151760">
    <property type="component" value="Unassembled WGS sequence"/>
</dbReference>
<accession>A0ABQ4X1Z2</accession>
<organism evidence="2 3">
    <name type="scientific">Tanacetum coccineum</name>
    <dbReference type="NCBI Taxonomy" id="301880"/>
    <lineage>
        <taxon>Eukaryota</taxon>
        <taxon>Viridiplantae</taxon>
        <taxon>Streptophyta</taxon>
        <taxon>Embryophyta</taxon>
        <taxon>Tracheophyta</taxon>
        <taxon>Spermatophyta</taxon>
        <taxon>Magnoliopsida</taxon>
        <taxon>eudicotyledons</taxon>
        <taxon>Gunneridae</taxon>
        <taxon>Pentapetalae</taxon>
        <taxon>asterids</taxon>
        <taxon>campanulids</taxon>
        <taxon>Asterales</taxon>
        <taxon>Asteraceae</taxon>
        <taxon>Asteroideae</taxon>
        <taxon>Anthemideae</taxon>
        <taxon>Anthemidinae</taxon>
        <taxon>Tanacetum</taxon>
    </lineage>
</organism>
<feature type="region of interest" description="Disordered" evidence="1">
    <location>
        <begin position="1"/>
        <end position="31"/>
    </location>
</feature>